<dbReference type="InterPro" id="IPR011005">
    <property type="entry name" value="Dihydropteroate_synth-like_sf"/>
</dbReference>
<sequence>MSDEAAPGGTLRLRGREFGPGSHAVMAVVNRTPDSFYDRGATFEFGAALRAADTAVARGADIIDVGGVKAGHGAPVTVAEEIERTAPFVAEL</sequence>
<evidence type="ECO:0000259" key="1">
    <source>
        <dbReference type="PROSITE" id="PS50972"/>
    </source>
</evidence>
<keyword evidence="3" id="KW-1185">Reference proteome</keyword>
<evidence type="ECO:0000313" key="2">
    <source>
        <dbReference type="EMBL" id="MFD0803294.1"/>
    </source>
</evidence>
<dbReference type="GO" id="GO:0004156">
    <property type="term" value="F:dihydropteroate synthase activity"/>
    <property type="evidence" value="ECO:0007669"/>
    <property type="project" value="UniProtKB-EC"/>
</dbReference>
<evidence type="ECO:0000313" key="3">
    <source>
        <dbReference type="Proteomes" id="UP001596956"/>
    </source>
</evidence>
<dbReference type="Pfam" id="PF00809">
    <property type="entry name" value="Pterin_bind"/>
    <property type="match status" value="1"/>
</dbReference>
<dbReference type="Proteomes" id="UP001596956">
    <property type="component" value="Unassembled WGS sequence"/>
</dbReference>
<gene>
    <name evidence="2" type="ORF">ACFQZU_18485</name>
</gene>
<dbReference type="PANTHER" id="PTHR20941">
    <property type="entry name" value="FOLATE SYNTHESIS PROTEINS"/>
    <property type="match status" value="1"/>
</dbReference>
<dbReference type="InterPro" id="IPR000489">
    <property type="entry name" value="Pterin-binding_dom"/>
</dbReference>
<organism evidence="2 3">
    <name type="scientific">Streptomonospora algeriensis</name>
    <dbReference type="NCBI Taxonomy" id="995084"/>
    <lineage>
        <taxon>Bacteria</taxon>
        <taxon>Bacillati</taxon>
        <taxon>Actinomycetota</taxon>
        <taxon>Actinomycetes</taxon>
        <taxon>Streptosporangiales</taxon>
        <taxon>Nocardiopsidaceae</taxon>
        <taxon>Streptomonospora</taxon>
    </lineage>
</organism>
<dbReference type="EMBL" id="JBHTHR010000822">
    <property type="protein sequence ID" value="MFD0803294.1"/>
    <property type="molecule type" value="Genomic_DNA"/>
</dbReference>
<accession>A0ABW3BLR3</accession>
<keyword evidence="2" id="KW-0808">Transferase</keyword>
<dbReference type="PROSITE" id="PS50972">
    <property type="entry name" value="PTERIN_BINDING"/>
    <property type="match status" value="1"/>
</dbReference>
<dbReference type="PANTHER" id="PTHR20941:SF8">
    <property type="entry name" value="INACTIVE DIHYDROPTEROATE SYNTHASE 2"/>
    <property type="match status" value="1"/>
</dbReference>
<feature type="non-terminal residue" evidence="2">
    <location>
        <position position="92"/>
    </location>
</feature>
<dbReference type="Gene3D" id="3.20.20.20">
    <property type="entry name" value="Dihydropteroate synthase-like"/>
    <property type="match status" value="1"/>
</dbReference>
<proteinExistence type="predicted"/>
<reference evidence="3" key="1">
    <citation type="journal article" date="2019" name="Int. J. Syst. Evol. Microbiol.">
        <title>The Global Catalogue of Microorganisms (GCM) 10K type strain sequencing project: providing services to taxonomists for standard genome sequencing and annotation.</title>
        <authorList>
            <consortium name="The Broad Institute Genomics Platform"/>
            <consortium name="The Broad Institute Genome Sequencing Center for Infectious Disease"/>
            <person name="Wu L."/>
            <person name="Ma J."/>
        </authorList>
    </citation>
    <scope>NUCLEOTIDE SEQUENCE [LARGE SCALE GENOMIC DNA]</scope>
    <source>
        <strain evidence="3">CCUG 63369</strain>
    </source>
</reference>
<dbReference type="PROSITE" id="PS00792">
    <property type="entry name" value="DHPS_1"/>
    <property type="match status" value="1"/>
</dbReference>
<dbReference type="EC" id="2.5.1.15" evidence="2"/>
<name>A0ABW3BLR3_9ACTN</name>
<dbReference type="InterPro" id="IPR045031">
    <property type="entry name" value="DHP_synth-like"/>
</dbReference>
<protein>
    <submittedName>
        <fullName evidence="2">Dihydropteroate synthase</fullName>
        <ecNumber evidence="2">2.5.1.15</ecNumber>
    </submittedName>
</protein>
<dbReference type="SUPFAM" id="SSF51717">
    <property type="entry name" value="Dihydropteroate synthetase-like"/>
    <property type="match status" value="1"/>
</dbReference>
<feature type="domain" description="Pterin-binding" evidence="1">
    <location>
        <begin position="23"/>
        <end position="92"/>
    </location>
</feature>
<comment type="caution">
    <text evidence="2">The sequence shown here is derived from an EMBL/GenBank/DDBJ whole genome shotgun (WGS) entry which is preliminary data.</text>
</comment>